<name>A0ACC2NCC9_9HYME</name>
<gene>
    <name evidence="1" type="ORF">QAD02_008952</name>
</gene>
<dbReference type="EMBL" id="CM056744">
    <property type="protein sequence ID" value="KAJ8667290.1"/>
    <property type="molecule type" value="Genomic_DNA"/>
</dbReference>
<comment type="caution">
    <text evidence="1">The sequence shown here is derived from an EMBL/GenBank/DDBJ whole genome shotgun (WGS) entry which is preliminary data.</text>
</comment>
<evidence type="ECO:0000313" key="2">
    <source>
        <dbReference type="Proteomes" id="UP001239111"/>
    </source>
</evidence>
<protein>
    <submittedName>
        <fullName evidence="1">Uncharacterized protein</fullName>
    </submittedName>
</protein>
<reference evidence="1" key="1">
    <citation type="submission" date="2023-04" db="EMBL/GenBank/DDBJ databases">
        <title>A chromosome-level genome assembly of the parasitoid wasp Eretmocerus hayati.</title>
        <authorList>
            <person name="Zhong Y."/>
            <person name="Liu S."/>
            <person name="Liu Y."/>
        </authorList>
    </citation>
    <scope>NUCLEOTIDE SEQUENCE</scope>
    <source>
        <strain evidence="1">ZJU_SS_LIU_2023</strain>
    </source>
</reference>
<dbReference type="Proteomes" id="UP001239111">
    <property type="component" value="Chromosome 4"/>
</dbReference>
<evidence type="ECO:0000313" key="1">
    <source>
        <dbReference type="EMBL" id="KAJ8667290.1"/>
    </source>
</evidence>
<proteinExistence type="predicted"/>
<organism evidence="1 2">
    <name type="scientific">Eretmocerus hayati</name>
    <dbReference type="NCBI Taxonomy" id="131215"/>
    <lineage>
        <taxon>Eukaryota</taxon>
        <taxon>Metazoa</taxon>
        <taxon>Ecdysozoa</taxon>
        <taxon>Arthropoda</taxon>
        <taxon>Hexapoda</taxon>
        <taxon>Insecta</taxon>
        <taxon>Pterygota</taxon>
        <taxon>Neoptera</taxon>
        <taxon>Endopterygota</taxon>
        <taxon>Hymenoptera</taxon>
        <taxon>Apocrita</taxon>
        <taxon>Proctotrupomorpha</taxon>
        <taxon>Chalcidoidea</taxon>
        <taxon>Aphelinidae</taxon>
        <taxon>Aphelininae</taxon>
        <taxon>Eretmocerus</taxon>
    </lineage>
</organism>
<accession>A0ACC2NCC9</accession>
<sequence>MPRVTYLFFTLLILIFPLFEYAIPSPLDGDRAFPTTENEFPYIAYIAAPFRIIRSNKIWYTGTLITKRHILTAAHCMTVEDIDYSPSSVEIKAGSHLFEQSKEYQMKSFITYENWKEQSKMPSCRKGKISCKKDIPNCEVDLAIIELTKNIDNNQIVPAKLSTRSIGDMEGSHAILAGWGLLKGSNRPPSVLHQAYAKILSPEMCSRKLLELTKRKMKVPKKFICTYADPPVLLGCGDSGSPVIYNNKVVAISRSVCPEESSMERPGVNLHHFTFYYKDFIDSVTSPELVQWV</sequence>
<keyword evidence="2" id="KW-1185">Reference proteome</keyword>